<keyword evidence="1" id="KW-1133">Transmembrane helix</keyword>
<dbReference type="InterPro" id="IPR024529">
    <property type="entry name" value="ECF_trnsprt_substrate-spec"/>
</dbReference>
<evidence type="ECO:0000313" key="2">
    <source>
        <dbReference type="EMBL" id="SCJ40821.1"/>
    </source>
</evidence>
<dbReference type="Pfam" id="PF12822">
    <property type="entry name" value="ECF_trnsprt"/>
    <property type="match status" value="1"/>
</dbReference>
<feature type="transmembrane region" description="Helical" evidence="1">
    <location>
        <begin position="54"/>
        <end position="73"/>
    </location>
</feature>
<dbReference type="GO" id="GO:0022857">
    <property type="term" value="F:transmembrane transporter activity"/>
    <property type="evidence" value="ECO:0007669"/>
    <property type="project" value="InterPro"/>
</dbReference>
<name>A0A1C6G694_9FIRM</name>
<dbReference type="NCBIfam" id="TIGR04518">
    <property type="entry name" value="ECF_S_folT_fam"/>
    <property type="match status" value="1"/>
</dbReference>
<reference evidence="2" key="1">
    <citation type="submission" date="2015-09" db="EMBL/GenBank/DDBJ databases">
        <authorList>
            <consortium name="Pathogen Informatics"/>
        </authorList>
    </citation>
    <scope>NUCLEOTIDE SEQUENCE</scope>
    <source>
        <strain evidence="2">2789STDY5834896</strain>
    </source>
</reference>
<sequence>MSSNANAKLSLGQCVARSAQELRSPYSLTGLAMLTALNVVLHFFTIVPNEFLKIGLTFLAIGTSGYLYGPVAAGAANGVADIIKYLVRPTAGGFFPGFTLNAVVTGFLYGLVLYQKAPTIWRALAAKCAVTGVVNLLLTPLWLSVMYGSAFWALMSVRITKNLILLPIETVMLLAMLKAVQRIKKPHWQPRR</sequence>
<dbReference type="AlphaFoldDB" id="A0A1C6G694"/>
<keyword evidence="1" id="KW-0472">Membrane</keyword>
<protein>
    <submittedName>
        <fullName evidence="2">Folate ECF transporter S component FolT</fullName>
    </submittedName>
</protein>
<dbReference type="EMBL" id="FMHG01000001">
    <property type="protein sequence ID" value="SCJ40821.1"/>
    <property type="molecule type" value="Genomic_DNA"/>
</dbReference>
<evidence type="ECO:0000256" key="1">
    <source>
        <dbReference type="SAM" id="Phobius"/>
    </source>
</evidence>
<dbReference type="Gene3D" id="1.10.1760.20">
    <property type="match status" value="1"/>
</dbReference>
<gene>
    <name evidence="2" type="primary">folT</name>
    <name evidence="2" type="ORF">SAMEA3545359_00247</name>
</gene>
<feature type="transmembrane region" description="Helical" evidence="1">
    <location>
        <begin position="26"/>
        <end position="47"/>
    </location>
</feature>
<proteinExistence type="predicted"/>
<dbReference type="InterPro" id="IPR030949">
    <property type="entry name" value="ECF_S_folate_fam"/>
</dbReference>
<keyword evidence="1" id="KW-0812">Transmembrane</keyword>
<organism evidence="2">
    <name type="scientific">uncultured Anaerotruncus sp</name>
    <dbReference type="NCBI Taxonomy" id="905011"/>
    <lineage>
        <taxon>Bacteria</taxon>
        <taxon>Bacillati</taxon>
        <taxon>Bacillota</taxon>
        <taxon>Clostridia</taxon>
        <taxon>Eubacteriales</taxon>
        <taxon>Oscillospiraceae</taxon>
        <taxon>Anaerotruncus</taxon>
        <taxon>environmental samples</taxon>
    </lineage>
</organism>
<feature type="transmembrane region" description="Helical" evidence="1">
    <location>
        <begin position="93"/>
        <end position="112"/>
    </location>
</feature>
<accession>A0A1C6G694</accession>